<dbReference type="PROSITE" id="PS51914">
    <property type="entry name" value="MRH"/>
    <property type="match status" value="1"/>
</dbReference>
<organism evidence="6 7">
    <name type="scientific">Entamoeba invadens IP1</name>
    <dbReference type="NCBI Taxonomy" id="370355"/>
    <lineage>
        <taxon>Eukaryota</taxon>
        <taxon>Amoebozoa</taxon>
        <taxon>Evosea</taxon>
        <taxon>Archamoebae</taxon>
        <taxon>Mastigamoebida</taxon>
        <taxon>Entamoebidae</taxon>
        <taxon>Entamoeba</taxon>
    </lineage>
</organism>
<dbReference type="Proteomes" id="UP000014680">
    <property type="component" value="Unassembled WGS sequence"/>
</dbReference>
<dbReference type="Gene3D" id="2.70.130.10">
    <property type="entry name" value="Mannose-6-phosphate receptor binding domain"/>
    <property type="match status" value="1"/>
</dbReference>
<dbReference type="EMBL" id="KB206843">
    <property type="protein sequence ID" value="ELP87622.1"/>
    <property type="molecule type" value="Genomic_DNA"/>
</dbReference>
<keyword evidence="2" id="KW-0732">Signal</keyword>
<dbReference type="GO" id="GO:0030968">
    <property type="term" value="P:endoplasmic reticulum unfolded protein response"/>
    <property type="evidence" value="ECO:0007669"/>
    <property type="project" value="InterPro"/>
</dbReference>
<accession>L7FL41</accession>
<evidence type="ECO:0000259" key="5">
    <source>
        <dbReference type="PROSITE" id="PS51914"/>
    </source>
</evidence>
<dbReference type="Pfam" id="PF07915">
    <property type="entry name" value="PRKCSH"/>
    <property type="match status" value="1"/>
</dbReference>
<gene>
    <name evidence="6" type="ORF">EIN_146160</name>
</gene>
<evidence type="ECO:0000256" key="4">
    <source>
        <dbReference type="ARBA" id="ARBA00023157"/>
    </source>
</evidence>
<feature type="domain" description="MRH" evidence="5">
    <location>
        <begin position="70"/>
        <end position="176"/>
    </location>
</feature>
<comment type="subcellular location">
    <subcellularLocation>
        <location evidence="1">Endoplasmic reticulum</location>
    </subcellularLocation>
</comment>
<reference evidence="6 7" key="1">
    <citation type="submission" date="2012-10" db="EMBL/GenBank/DDBJ databases">
        <authorList>
            <person name="Zafar N."/>
            <person name="Inman J."/>
            <person name="Hall N."/>
            <person name="Lorenzi H."/>
            <person name="Caler E."/>
        </authorList>
    </citation>
    <scope>NUCLEOTIDE SEQUENCE [LARGE SCALE GENOMIC DNA]</scope>
    <source>
        <strain evidence="6 7">IP1</strain>
    </source>
</reference>
<dbReference type="GO" id="GO:0005788">
    <property type="term" value="C:endoplasmic reticulum lumen"/>
    <property type="evidence" value="ECO:0007669"/>
    <property type="project" value="TreeGrafter"/>
</dbReference>
<protein>
    <recommendedName>
        <fullName evidence="5">MRH domain-containing protein</fullName>
    </recommendedName>
</protein>
<dbReference type="RefSeq" id="XP_004254393.1">
    <property type="nucleotide sequence ID" value="XM_004254345.1"/>
</dbReference>
<dbReference type="GeneID" id="14886564"/>
<dbReference type="InterPro" id="IPR009011">
    <property type="entry name" value="Man6P_isomerase_rcpt-bd_dom_sf"/>
</dbReference>
<dbReference type="InterPro" id="IPR045149">
    <property type="entry name" value="OS-9-like"/>
</dbReference>
<keyword evidence="7" id="KW-1185">Reference proteome</keyword>
<dbReference type="PANTHER" id="PTHR15414:SF0">
    <property type="entry name" value="ENDOPLASMIC RETICULUM LECTIN 1"/>
    <property type="match status" value="1"/>
</dbReference>
<dbReference type="KEGG" id="eiv:EIN_146160"/>
<evidence type="ECO:0000256" key="2">
    <source>
        <dbReference type="ARBA" id="ARBA00022729"/>
    </source>
</evidence>
<dbReference type="PANTHER" id="PTHR15414">
    <property type="entry name" value="OS-9-RELATED"/>
    <property type="match status" value="1"/>
</dbReference>
<dbReference type="GO" id="GO:0030970">
    <property type="term" value="P:retrograde protein transport, ER to cytosol"/>
    <property type="evidence" value="ECO:0007669"/>
    <property type="project" value="TreeGrafter"/>
</dbReference>
<dbReference type="AlphaFoldDB" id="L7FL41"/>
<keyword evidence="3" id="KW-0256">Endoplasmic reticulum</keyword>
<dbReference type="SUPFAM" id="SSF50911">
    <property type="entry name" value="Mannose 6-phosphate receptor domain"/>
    <property type="match status" value="1"/>
</dbReference>
<dbReference type="InterPro" id="IPR012913">
    <property type="entry name" value="OS9-like_dom"/>
</dbReference>
<proteinExistence type="predicted"/>
<sequence length="217" mass="25059">MPLIFYLISLTSSQFPFLNYDIQFEEKCYTLPTGELYNVDYNGKTYHCSIPIHKNTTISNEDQFEALRHPTCYAYDDTYFRYVLCPGRNVTQQRIISNTKVGEIVLGSSVQSVKYGHNYIKEIYTDGNLCLGLGRRSIEVKYFCSEKTLSPVFGGVEETEPCKYTLQWQIPHFCNHQVFDEFNTENKVRCCKSVIKEDSMRAMTKVPTDLLHTSKGS</sequence>
<dbReference type="VEuPathDB" id="AmoebaDB:EIN_146160"/>
<keyword evidence="4" id="KW-1015">Disulfide bond</keyword>
<evidence type="ECO:0000256" key="3">
    <source>
        <dbReference type="ARBA" id="ARBA00022824"/>
    </source>
</evidence>
<evidence type="ECO:0000256" key="1">
    <source>
        <dbReference type="ARBA" id="ARBA00004240"/>
    </source>
</evidence>
<dbReference type="OrthoDB" id="28322at2759"/>
<dbReference type="InterPro" id="IPR044865">
    <property type="entry name" value="MRH_dom"/>
</dbReference>
<name>L7FL41_ENTIV</name>
<evidence type="ECO:0000313" key="7">
    <source>
        <dbReference type="Proteomes" id="UP000014680"/>
    </source>
</evidence>
<evidence type="ECO:0000313" key="6">
    <source>
        <dbReference type="EMBL" id="ELP87622.1"/>
    </source>
</evidence>